<dbReference type="SUPFAM" id="SSF54631">
    <property type="entry name" value="CBS-domain pair"/>
    <property type="match status" value="1"/>
</dbReference>
<evidence type="ECO:0000259" key="2">
    <source>
        <dbReference type="PROSITE" id="PS51371"/>
    </source>
</evidence>
<feature type="domain" description="CBS" evidence="2">
    <location>
        <begin position="1"/>
        <end position="60"/>
    </location>
</feature>
<organism evidence="3 4">
    <name type="scientific">Vreelandella sulfidaeris</name>
    <dbReference type="NCBI Taxonomy" id="115553"/>
    <lineage>
        <taxon>Bacteria</taxon>
        <taxon>Pseudomonadati</taxon>
        <taxon>Pseudomonadota</taxon>
        <taxon>Gammaproteobacteria</taxon>
        <taxon>Oceanospirillales</taxon>
        <taxon>Halomonadaceae</taxon>
        <taxon>Vreelandella</taxon>
    </lineage>
</organism>
<dbReference type="SMART" id="SM00116">
    <property type="entry name" value="CBS"/>
    <property type="match status" value="1"/>
</dbReference>
<evidence type="ECO:0000313" key="4">
    <source>
        <dbReference type="Proteomes" id="UP000320231"/>
    </source>
</evidence>
<dbReference type="Pfam" id="PF00571">
    <property type="entry name" value="CBS"/>
    <property type="match status" value="1"/>
</dbReference>
<dbReference type="Gene3D" id="3.10.580.10">
    <property type="entry name" value="CBS-domain"/>
    <property type="match status" value="1"/>
</dbReference>
<dbReference type="InterPro" id="IPR046342">
    <property type="entry name" value="CBS_dom_sf"/>
</dbReference>
<evidence type="ECO:0000256" key="1">
    <source>
        <dbReference type="PROSITE-ProRule" id="PRU00703"/>
    </source>
</evidence>
<dbReference type="KEGG" id="hsr:HSBAA_56400"/>
<dbReference type="InterPro" id="IPR000644">
    <property type="entry name" value="CBS_dom"/>
</dbReference>
<dbReference type="EMBL" id="AP019514">
    <property type="protein sequence ID" value="BBI64334.1"/>
    <property type="molecule type" value="Genomic_DNA"/>
</dbReference>
<reference evidence="3 4" key="1">
    <citation type="journal article" date="2019" name="Microbiol. Resour. Announc.">
        <title>Complete Genome Sequence of Halomonas sulfidaeris Strain Esulfide1 Isolated from a Metal Sulfide Rock at a Depth of 2,200 Meters, Obtained Using Nanopore Sequencing.</title>
        <authorList>
            <person name="Saito M."/>
            <person name="Nishigata A."/>
            <person name="Galipon J."/>
            <person name="Arakawa K."/>
        </authorList>
    </citation>
    <scope>NUCLEOTIDE SEQUENCE [LARGE SCALE GENOMIC DNA]</scope>
    <source>
        <strain evidence="3 4">ATCC BAA-803</strain>
    </source>
</reference>
<keyword evidence="1" id="KW-0129">CBS domain</keyword>
<sequence length="65" mass="7284">MKQWETALVRPGTTLEQAIKVLDRAALRIVLVVDIQQKLLGTMTDGDLRRALIKHQSLDTAVEKS</sequence>
<accession>A0A455UN10</accession>
<dbReference type="Proteomes" id="UP000320231">
    <property type="component" value="Chromosome"/>
</dbReference>
<dbReference type="AlphaFoldDB" id="A0A455UN10"/>
<proteinExistence type="predicted"/>
<name>A0A455UN10_9GAMM</name>
<protein>
    <recommendedName>
        <fullName evidence="2">CBS domain-containing protein</fullName>
    </recommendedName>
</protein>
<dbReference type="PROSITE" id="PS51371">
    <property type="entry name" value="CBS"/>
    <property type="match status" value="1"/>
</dbReference>
<gene>
    <name evidence="3" type="ORF">HSBAA_56400</name>
</gene>
<evidence type="ECO:0000313" key="3">
    <source>
        <dbReference type="EMBL" id="BBI64334.1"/>
    </source>
</evidence>